<evidence type="ECO:0000256" key="23">
    <source>
        <dbReference type="ARBA" id="ARBA00023242"/>
    </source>
</evidence>
<feature type="compositionally biased region" description="Acidic residues" evidence="29">
    <location>
        <begin position="472"/>
        <end position="481"/>
    </location>
</feature>
<dbReference type="Pfam" id="PF13621">
    <property type="entry name" value="Cupin_8"/>
    <property type="match status" value="1"/>
</dbReference>
<keyword evidence="34" id="KW-1185">Reference proteome</keyword>
<dbReference type="InterPro" id="IPR019786">
    <property type="entry name" value="Zinc_finger_PHD-type_CS"/>
</dbReference>
<evidence type="ECO:0000256" key="15">
    <source>
        <dbReference type="ARBA" id="ARBA00022853"/>
    </source>
</evidence>
<keyword evidence="11" id="KW-0479">Metal-binding</keyword>
<evidence type="ECO:0000256" key="18">
    <source>
        <dbReference type="ARBA" id="ARBA00023002"/>
    </source>
</evidence>
<reference evidence="33" key="1">
    <citation type="journal article" date="2020" name="Microb. Genom.">
        <title>Genetic diversity of clinical and environmental Mucorales isolates obtained from an investigation of mucormycosis cases among solid organ transplant recipients.</title>
        <authorList>
            <person name="Nguyen M.H."/>
            <person name="Kaul D."/>
            <person name="Muto C."/>
            <person name="Cheng S.J."/>
            <person name="Richter R.A."/>
            <person name="Bruno V.M."/>
            <person name="Liu G."/>
            <person name="Beyhan S."/>
            <person name="Sundermann A.J."/>
            <person name="Mounaud S."/>
            <person name="Pasculle A.W."/>
            <person name="Nierman W.C."/>
            <person name="Driscoll E."/>
            <person name="Cumbie R."/>
            <person name="Clancy C.J."/>
            <person name="Dupont C.L."/>
        </authorList>
    </citation>
    <scope>NUCLEOTIDE SEQUENCE</scope>
    <source>
        <strain evidence="33">GL11</strain>
    </source>
</reference>
<feature type="compositionally biased region" description="Polar residues" evidence="29">
    <location>
        <begin position="506"/>
        <end position="516"/>
    </location>
</feature>
<evidence type="ECO:0000256" key="14">
    <source>
        <dbReference type="ARBA" id="ARBA00022833"/>
    </source>
</evidence>
<evidence type="ECO:0000256" key="3">
    <source>
        <dbReference type="ARBA" id="ARBA00001954"/>
    </source>
</evidence>
<evidence type="ECO:0000256" key="9">
    <source>
        <dbReference type="ARBA" id="ARBA00013246"/>
    </source>
</evidence>
<comment type="function">
    <text evidence="4">Histone demethylase that specifically demethylates 'Lys-36' of histone H3, thereby playing a central role in histone code.</text>
</comment>
<dbReference type="PANTHER" id="PTHR23123">
    <property type="entry name" value="PHD/F-BOX CONTAINING PROTEIN"/>
    <property type="match status" value="1"/>
</dbReference>
<comment type="cofactor">
    <cofactor evidence="3">
        <name>Fe(2+)</name>
        <dbReference type="ChEBI" id="CHEBI:29033"/>
    </cofactor>
</comment>
<dbReference type="Pfam" id="PF00628">
    <property type="entry name" value="PHD"/>
    <property type="match status" value="1"/>
</dbReference>
<dbReference type="SUPFAM" id="SSF81606">
    <property type="entry name" value="PP2C-like"/>
    <property type="match status" value="1"/>
</dbReference>
<dbReference type="InterPro" id="IPR036457">
    <property type="entry name" value="PPM-type-like_dom_sf"/>
</dbReference>
<dbReference type="PROSITE" id="PS01032">
    <property type="entry name" value="PPM_1"/>
    <property type="match status" value="1"/>
</dbReference>
<dbReference type="GO" id="GO:0008270">
    <property type="term" value="F:zinc ion binding"/>
    <property type="evidence" value="ECO:0007669"/>
    <property type="project" value="UniProtKB-KW"/>
</dbReference>
<evidence type="ECO:0000256" key="28">
    <source>
        <dbReference type="RuleBase" id="RU003465"/>
    </source>
</evidence>
<dbReference type="PROSITE" id="PS50016">
    <property type="entry name" value="ZF_PHD_2"/>
    <property type="match status" value="1"/>
</dbReference>
<evidence type="ECO:0000259" key="30">
    <source>
        <dbReference type="PROSITE" id="PS50016"/>
    </source>
</evidence>
<keyword evidence="20" id="KW-0805">Transcription regulation</keyword>
<protein>
    <recommendedName>
        <fullName evidence="10">JmjC domain-containing histone demethylation protein 1</fullName>
        <ecNumber evidence="9">1.14.11.27</ecNumber>
        <ecNumber evidence="8">3.1.3.16</ecNumber>
    </recommendedName>
    <alternativeName>
        <fullName evidence="24">[Histone-H3]-lysine-36 demethylase 1</fullName>
    </alternativeName>
</protein>
<evidence type="ECO:0000259" key="31">
    <source>
        <dbReference type="PROSITE" id="PS51184"/>
    </source>
</evidence>
<organism evidence="33 34">
    <name type="scientific">Rhizopus oryzae</name>
    <name type="common">Mucormycosis agent</name>
    <name type="synonym">Rhizopus arrhizus var. delemar</name>
    <dbReference type="NCBI Taxonomy" id="64495"/>
    <lineage>
        <taxon>Eukaryota</taxon>
        <taxon>Fungi</taxon>
        <taxon>Fungi incertae sedis</taxon>
        <taxon>Mucoromycota</taxon>
        <taxon>Mucoromycotina</taxon>
        <taxon>Mucoromycetes</taxon>
        <taxon>Mucorales</taxon>
        <taxon>Mucorineae</taxon>
        <taxon>Rhizopodaceae</taxon>
        <taxon>Rhizopus</taxon>
    </lineage>
</organism>
<dbReference type="InterPro" id="IPR011011">
    <property type="entry name" value="Znf_FYVE_PHD"/>
</dbReference>
<dbReference type="InterPro" id="IPR001932">
    <property type="entry name" value="PPM-type_phosphatase-like_dom"/>
</dbReference>
<evidence type="ECO:0000256" key="21">
    <source>
        <dbReference type="ARBA" id="ARBA00023163"/>
    </source>
</evidence>
<dbReference type="EC" id="1.14.11.27" evidence="9"/>
<dbReference type="CDD" id="cd00143">
    <property type="entry name" value="PP2Cc"/>
    <property type="match status" value="1"/>
</dbReference>
<comment type="similarity">
    <text evidence="7">Belongs to the JHDM1 histone demethylase family.</text>
</comment>
<dbReference type="AlphaFoldDB" id="A0A9P6X415"/>
<evidence type="ECO:0000256" key="6">
    <source>
        <dbReference type="ARBA" id="ARBA00006702"/>
    </source>
</evidence>
<dbReference type="SMART" id="SM00249">
    <property type="entry name" value="PHD"/>
    <property type="match status" value="1"/>
</dbReference>
<evidence type="ECO:0000256" key="17">
    <source>
        <dbReference type="ARBA" id="ARBA00022964"/>
    </source>
</evidence>
<evidence type="ECO:0000256" key="24">
    <source>
        <dbReference type="ARBA" id="ARBA00031083"/>
    </source>
</evidence>
<dbReference type="EMBL" id="JAANQT010001532">
    <property type="protein sequence ID" value="KAG1304799.1"/>
    <property type="molecule type" value="Genomic_DNA"/>
</dbReference>
<evidence type="ECO:0000256" key="27">
    <source>
        <dbReference type="PROSITE-ProRule" id="PRU00146"/>
    </source>
</evidence>
<keyword evidence="18" id="KW-0560">Oxidoreductase</keyword>
<evidence type="ECO:0000256" key="1">
    <source>
        <dbReference type="ARBA" id="ARBA00001936"/>
    </source>
</evidence>
<comment type="cofactor">
    <cofactor evidence="2">
        <name>Mg(2+)</name>
        <dbReference type="ChEBI" id="CHEBI:18420"/>
    </cofactor>
</comment>
<dbReference type="PROSITE" id="PS01359">
    <property type="entry name" value="ZF_PHD_1"/>
    <property type="match status" value="1"/>
</dbReference>
<feature type="region of interest" description="Disordered" evidence="29">
    <location>
        <begin position="472"/>
        <end position="570"/>
    </location>
</feature>
<comment type="catalytic activity">
    <reaction evidence="26">
        <text>O-phospho-L-threonyl-[protein] + H2O = L-threonyl-[protein] + phosphate</text>
        <dbReference type="Rhea" id="RHEA:47004"/>
        <dbReference type="Rhea" id="RHEA-COMP:11060"/>
        <dbReference type="Rhea" id="RHEA-COMP:11605"/>
        <dbReference type="ChEBI" id="CHEBI:15377"/>
        <dbReference type="ChEBI" id="CHEBI:30013"/>
        <dbReference type="ChEBI" id="CHEBI:43474"/>
        <dbReference type="ChEBI" id="CHEBI:61977"/>
        <dbReference type="EC" id="3.1.3.16"/>
    </reaction>
    <physiologicalReaction direction="left-to-right" evidence="26">
        <dbReference type="Rhea" id="RHEA:47005"/>
    </physiologicalReaction>
</comment>
<evidence type="ECO:0000256" key="2">
    <source>
        <dbReference type="ARBA" id="ARBA00001946"/>
    </source>
</evidence>
<accession>A0A9P6X415</accession>
<feature type="compositionally biased region" description="Basic residues" evidence="29">
    <location>
        <begin position="543"/>
        <end position="552"/>
    </location>
</feature>
<keyword evidence="14" id="KW-0862">Zinc</keyword>
<evidence type="ECO:0000256" key="7">
    <source>
        <dbReference type="ARBA" id="ARBA00008037"/>
    </source>
</evidence>
<evidence type="ECO:0000313" key="34">
    <source>
        <dbReference type="Proteomes" id="UP000716291"/>
    </source>
</evidence>
<dbReference type="SMART" id="SM00558">
    <property type="entry name" value="JmjC"/>
    <property type="match status" value="1"/>
</dbReference>
<dbReference type="PROSITE" id="PS51184">
    <property type="entry name" value="JMJC"/>
    <property type="match status" value="1"/>
</dbReference>
<comment type="similarity">
    <text evidence="6 28">Belongs to the PP2C family.</text>
</comment>
<evidence type="ECO:0000256" key="8">
    <source>
        <dbReference type="ARBA" id="ARBA00013081"/>
    </source>
</evidence>
<evidence type="ECO:0000256" key="16">
    <source>
        <dbReference type="ARBA" id="ARBA00022912"/>
    </source>
</evidence>
<keyword evidence="16 28" id="KW-0904">Protein phosphatase</keyword>
<dbReference type="Proteomes" id="UP000716291">
    <property type="component" value="Unassembled WGS sequence"/>
</dbReference>
<dbReference type="Pfam" id="PF00481">
    <property type="entry name" value="PP2C"/>
    <property type="match status" value="1"/>
</dbReference>
<dbReference type="PROSITE" id="PS51746">
    <property type="entry name" value="PPM_2"/>
    <property type="match status" value="1"/>
</dbReference>
<dbReference type="CDD" id="cd15517">
    <property type="entry name" value="PHD_TCF19_like"/>
    <property type="match status" value="1"/>
</dbReference>
<evidence type="ECO:0000256" key="5">
    <source>
        <dbReference type="ARBA" id="ARBA00004123"/>
    </source>
</evidence>
<evidence type="ECO:0000256" key="29">
    <source>
        <dbReference type="SAM" id="MobiDB-lite"/>
    </source>
</evidence>
<comment type="subcellular location">
    <subcellularLocation>
        <location evidence="5">Nucleus</location>
    </subcellularLocation>
</comment>
<dbReference type="InterPro" id="IPR003347">
    <property type="entry name" value="JmjC_dom"/>
</dbReference>
<keyword evidence="12 27" id="KW-0863">Zinc-finger</keyword>
<feature type="compositionally biased region" description="Acidic residues" evidence="29">
    <location>
        <begin position="488"/>
        <end position="504"/>
    </location>
</feature>
<dbReference type="InterPro" id="IPR000222">
    <property type="entry name" value="PP2C_BS"/>
</dbReference>
<evidence type="ECO:0000259" key="32">
    <source>
        <dbReference type="PROSITE" id="PS51746"/>
    </source>
</evidence>
<keyword evidence="19" id="KW-0408">Iron</keyword>
<dbReference type="InterPro" id="IPR041667">
    <property type="entry name" value="Cupin_8"/>
</dbReference>
<feature type="compositionally biased region" description="Polar residues" evidence="29">
    <location>
        <begin position="558"/>
        <end position="570"/>
    </location>
</feature>
<sequence length="899" mass="102420">MSSESCPLCQQNPATNTTANFDIWLQCDTCSDWYHAHCLKIDNVDLIEKFYCPPCQVQHDKSVRKSSRSSTRLNYADLNEGTAAGDERIWQRLLQAKQFQNNTFPRYTADQISIALFRKTGLREPLIIEKNEPELGMMMPTNLTVTQIAELVGRDRPLEVIDVATQSEITSWTLGRWADYFSNPVRDRIRNVISLEISGTALAEKITRPQVVREMDWVDLAWPKDAKERPKVQLYCLMGTKDSYTDFHIDFGGSSVFYHVLSGAKTFYLIEPTPKNLKKYQKWSSSPDQSVTFFGDLVKDCYSVELRAGNTMFIPTGWIHAVYTPEDAIVIGGNFLHSFNAATQLRVYQIEQATDVPIKFRFPYYKKLNWYALEKFDEWLREKREFSYFELESMAVLTVFFANSVSEEGKMNMTIRHKHDIPDTIEDPLGLTKRVLENSKLALLSSDIELPKTKKKTMKKKRVSRIKRELEEEDEFDEELEEKLKKDDDDDEWNPNEEYSEEPEVNNVNIPMNPMSTKKRKVNSNNDISDEDEDSMGTSSKKTTLHLKRKRSGYACGSNASQKEGNTSTSTVKQRLLELMGQTLSEPIVEKTTHSGKNKHLLYGLSAMQGWRLTMEDAHCAELDLEETEASFFGVYDGHGGSAVAKYTGESLHRHVRSSEYFDKKEYIRALTDAYLKIDKELAEDQSFISDPSGCTAVTALITPDQKSIFVANAGDSRAIISSNGKSKPLSFDHKPSDPKESERINNAGGFVEFNRVNGNLALSRAIGDFEFKQNNTLPPEKQAVTCHPDVIEHTITAEDEFFVLACDGIWDCMTNQQVVNYIRQQLAEKTRLEEICEQLMDHCLSPDNDGGGVGCDNMSVIIVAILNGKTEDEWYEWMKSRTTPKKDALGNDIEQKEE</sequence>
<evidence type="ECO:0000256" key="26">
    <source>
        <dbReference type="ARBA" id="ARBA00048832"/>
    </source>
</evidence>
<keyword evidence="23" id="KW-0539">Nucleus</keyword>
<evidence type="ECO:0000256" key="13">
    <source>
        <dbReference type="ARBA" id="ARBA00022801"/>
    </source>
</evidence>
<dbReference type="SMART" id="SM00332">
    <property type="entry name" value="PP2Cc"/>
    <property type="match status" value="1"/>
</dbReference>
<dbReference type="Gene3D" id="2.60.120.650">
    <property type="entry name" value="Cupin"/>
    <property type="match status" value="1"/>
</dbReference>
<evidence type="ECO:0000256" key="10">
    <source>
        <dbReference type="ARBA" id="ARBA00015153"/>
    </source>
</evidence>
<evidence type="ECO:0000256" key="25">
    <source>
        <dbReference type="ARBA" id="ARBA00047915"/>
    </source>
</evidence>
<dbReference type="Pfam" id="PF17811">
    <property type="entry name" value="JHD"/>
    <property type="match status" value="1"/>
</dbReference>
<gene>
    <name evidence="33" type="ORF">G6F64_008899</name>
</gene>
<keyword evidence="21" id="KW-0804">Transcription</keyword>
<evidence type="ECO:0000313" key="33">
    <source>
        <dbReference type="EMBL" id="KAG1304799.1"/>
    </source>
</evidence>
<name>A0A9P6X415_RHIOR</name>
<dbReference type="EC" id="3.1.3.16" evidence="8"/>
<dbReference type="SUPFAM" id="SSF57903">
    <property type="entry name" value="FYVE/PHD zinc finger"/>
    <property type="match status" value="1"/>
</dbReference>
<feature type="domain" description="PHD-type" evidence="30">
    <location>
        <begin position="3"/>
        <end position="58"/>
    </location>
</feature>
<evidence type="ECO:0000256" key="20">
    <source>
        <dbReference type="ARBA" id="ARBA00023015"/>
    </source>
</evidence>
<dbReference type="GO" id="GO:0140680">
    <property type="term" value="F:histone H3K36me/H3K36me2 demethylase activity"/>
    <property type="evidence" value="ECO:0007669"/>
    <property type="project" value="UniProtKB-EC"/>
</dbReference>
<comment type="catalytic activity">
    <reaction evidence="25">
        <text>N(6),N(6)-dimethyl-L-lysyl(36)-[histone H3] + 2 2-oxoglutarate + 2 O2 = L-lysyl(36)-[histone H3] + 2 formaldehyde + 2 succinate + 2 CO2</text>
        <dbReference type="Rhea" id="RHEA:42032"/>
        <dbReference type="Rhea" id="RHEA-COMP:9785"/>
        <dbReference type="Rhea" id="RHEA-COMP:9787"/>
        <dbReference type="ChEBI" id="CHEBI:15379"/>
        <dbReference type="ChEBI" id="CHEBI:16526"/>
        <dbReference type="ChEBI" id="CHEBI:16810"/>
        <dbReference type="ChEBI" id="CHEBI:16842"/>
        <dbReference type="ChEBI" id="CHEBI:29969"/>
        <dbReference type="ChEBI" id="CHEBI:30031"/>
        <dbReference type="ChEBI" id="CHEBI:61976"/>
        <dbReference type="EC" id="1.14.11.27"/>
    </reaction>
</comment>
<evidence type="ECO:0000256" key="19">
    <source>
        <dbReference type="ARBA" id="ARBA00023004"/>
    </source>
</evidence>
<dbReference type="GO" id="GO:0005634">
    <property type="term" value="C:nucleus"/>
    <property type="evidence" value="ECO:0007669"/>
    <property type="project" value="UniProtKB-SubCell"/>
</dbReference>
<evidence type="ECO:0000256" key="4">
    <source>
        <dbReference type="ARBA" id="ARBA00003909"/>
    </source>
</evidence>
<dbReference type="Gene3D" id="3.60.40.10">
    <property type="entry name" value="PPM-type phosphatase domain"/>
    <property type="match status" value="1"/>
</dbReference>
<dbReference type="InterPro" id="IPR050690">
    <property type="entry name" value="JHDM1_Histone_Demethylase"/>
</dbReference>
<feature type="domain" description="PPM-type phosphatase" evidence="32">
    <location>
        <begin position="602"/>
        <end position="866"/>
    </location>
</feature>
<dbReference type="SUPFAM" id="SSF51197">
    <property type="entry name" value="Clavaminate synthase-like"/>
    <property type="match status" value="1"/>
</dbReference>
<dbReference type="FunFam" id="3.60.40.10:FF:000016">
    <property type="entry name" value="Protein phosphatase 2C"/>
    <property type="match status" value="1"/>
</dbReference>
<evidence type="ECO:0000256" key="22">
    <source>
        <dbReference type="ARBA" id="ARBA00023211"/>
    </source>
</evidence>
<dbReference type="GO" id="GO:0004722">
    <property type="term" value="F:protein serine/threonine phosphatase activity"/>
    <property type="evidence" value="ECO:0007669"/>
    <property type="project" value="UniProtKB-EC"/>
</dbReference>
<evidence type="ECO:0000256" key="11">
    <source>
        <dbReference type="ARBA" id="ARBA00022723"/>
    </source>
</evidence>
<comment type="caution">
    <text evidence="33">The sequence shown here is derived from an EMBL/GenBank/DDBJ whole genome shotgun (WGS) entry which is preliminary data.</text>
</comment>
<evidence type="ECO:0000256" key="12">
    <source>
        <dbReference type="ARBA" id="ARBA00022771"/>
    </source>
</evidence>
<dbReference type="InterPro" id="IPR001965">
    <property type="entry name" value="Znf_PHD"/>
</dbReference>
<proteinExistence type="inferred from homology"/>
<keyword evidence="22" id="KW-0464">Manganese</keyword>
<keyword evidence="13 28" id="KW-0378">Hydrolase</keyword>
<keyword evidence="17" id="KW-0223">Dioxygenase</keyword>
<keyword evidence="15" id="KW-0156">Chromatin regulator</keyword>
<dbReference type="InterPro" id="IPR019787">
    <property type="entry name" value="Znf_PHD-finger"/>
</dbReference>
<feature type="domain" description="JmjC" evidence="31">
    <location>
        <begin position="181"/>
        <end position="352"/>
    </location>
</feature>
<dbReference type="InterPro" id="IPR041070">
    <property type="entry name" value="JHD"/>
</dbReference>
<comment type="cofactor">
    <cofactor evidence="1">
        <name>Mn(2+)</name>
        <dbReference type="ChEBI" id="CHEBI:29035"/>
    </cofactor>
</comment>